<dbReference type="InterPro" id="IPR007535">
    <property type="entry name" value="Catechol_dOase_N"/>
</dbReference>
<reference evidence="8 9" key="1">
    <citation type="submission" date="2020-08" db="EMBL/GenBank/DDBJ databases">
        <title>Genomic Encyclopedia of Type Strains, Phase IV (KMG-IV): sequencing the most valuable type-strain genomes for metagenomic binning, comparative biology and taxonomic classification.</title>
        <authorList>
            <person name="Goeker M."/>
        </authorList>
    </citation>
    <scope>NUCLEOTIDE SEQUENCE [LARGE SCALE GENOMIC DNA]</scope>
    <source>
        <strain evidence="8 9">DSM 102255</strain>
    </source>
</reference>
<evidence type="ECO:0000259" key="7">
    <source>
        <dbReference type="PROSITE" id="PS00083"/>
    </source>
</evidence>
<keyword evidence="4 8" id="KW-0223">Dioxygenase</keyword>
<comment type="cofactor">
    <cofactor evidence="1">
        <name>Fe(3+)</name>
        <dbReference type="ChEBI" id="CHEBI:29034"/>
    </cofactor>
</comment>
<evidence type="ECO:0000313" key="9">
    <source>
        <dbReference type="Proteomes" id="UP000552700"/>
    </source>
</evidence>
<dbReference type="GO" id="GO:0009712">
    <property type="term" value="P:catechol-containing compound metabolic process"/>
    <property type="evidence" value="ECO:0007669"/>
    <property type="project" value="InterPro"/>
</dbReference>
<keyword evidence="6" id="KW-0408">Iron</keyword>
<evidence type="ECO:0000256" key="2">
    <source>
        <dbReference type="ARBA" id="ARBA00007825"/>
    </source>
</evidence>
<dbReference type="EC" id="1.13.11.1" evidence="8"/>
<comment type="caution">
    <text evidence="8">The sequence shown here is derived from an EMBL/GenBank/DDBJ whole genome shotgun (WGS) entry which is preliminary data.</text>
</comment>
<dbReference type="AlphaFoldDB" id="A0A841IWR7"/>
<dbReference type="RefSeq" id="WP_184077719.1">
    <property type="nucleotide sequence ID" value="NZ_JACIJP010000001.1"/>
</dbReference>
<dbReference type="GO" id="GO:0018576">
    <property type="term" value="F:catechol 1,2-dioxygenase activity"/>
    <property type="evidence" value="ECO:0007669"/>
    <property type="project" value="UniProtKB-EC"/>
</dbReference>
<evidence type="ECO:0000256" key="3">
    <source>
        <dbReference type="ARBA" id="ARBA00022723"/>
    </source>
</evidence>
<dbReference type="InterPro" id="IPR000627">
    <property type="entry name" value="Intradiol_dOase_C"/>
</dbReference>
<comment type="similarity">
    <text evidence="2">Belongs to the intradiol ring-cleavage dioxygenase family.</text>
</comment>
<gene>
    <name evidence="8" type="ORF">FHS92_000794</name>
</gene>
<dbReference type="CDD" id="cd03461">
    <property type="entry name" value="1_2-HQD"/>
    <property type="match status" value="1"/>
</dbReference>
<keyword evidence="3" id="KW-0479">Metal-binding</keyword>
<keyword evidence="9" id="KW-1185">Reference proteome</keyword>
<dbReference type="PROSITE" id="PS00083">
    <property type="entry name" value="INTRADIOL_DIOXYGENAS"/>
    <property type="match status" value="1"/>
</dbReference>
<dbReference type="Gene3D" id="2.60.130.10">
    <property type="entry name" value="Aromatic compound dioxygenase"/>
    <property type="match status" value="1"/>
</dbReference>
<dbReference type="Pfam" id="PF00775">
    <property type="entry name" value="Dioxygenase_C"/>
    <property type="match status" value="1"/>
</dbReference>
<dbReference type="InterPro" id="IPR039390">
    <property type="entry name" value="1_2-HQD/HQD"/>
</dbReference>
<name>A0A841IWR7_9SPHN</name>
<dbReference type="InterPro" id="IPR050770">
    <property type="entry name" value="Intradiol_RC_Dioxygenase"/>
</dbReference>
<evidence type="ECO:0000256" key="1">
    <source>
        <dbReference type="ARBA" id="ARBA00001965"/>
    </source>
</evidence>
<dbReference type="EMBL" id="JACIJP010000001">
    <property type="protein sequence ID" value="MBB6123087.1"/>
    <property type="molecule type" value="Genomic_DNA"/>
</dbReference>
<evidence type="ECO:0000313" key="8">
    <source>
        <dbReference type="EMBL" id="MBB6123087.1"/>
    </source>
</evidence>
<dbReference type="SUPFAM" id="SSF49482">
    <property type="entry name" value="Aromatic compound dioxygenase"/>
    <property type="match status" value="1"/>
</dbReference>
<dbReference type="GO" id="GO:0008199">
    <property type="term" value="F:ferric iron binding"/>
    <property type="evidence" value="ECO:0007669"/>
    <property type="project" value="InterPro"/>
</dbReference>
<evidence type="ECO:0000256" key="4">
    <source>
        <dbReference type="ARBA" id="ARBA00022964"/>
    </source>
</evidence>
<proteinExistence type="inferred from homology"/>
<dbReference type="PANTHER" id="PTHR33711">
    <property type="entry name" value="DIOXYGENASE, PUTATIVE (AFU_ORTHOLOGUE AFUA_2G02910)-RELATED"/>
    <property type="match status" value="1"/>
</dbReference>
<dbReference type="PANTHER" id="PTHR33711:SF7">
    <property type="entry name" value="INTRADIOL RING-CLEAVAGE DIOXYGENASES DOMAIN-CONTAINING PROTEIN-RELATED"/>
    <property type="match status" value="1"/>
</dbReference>
<feature type="domain" description="Intradiol ring-cleavage dioxygenases" evidence="7">
    <location>
        <begin position="138"/>
        <end position="166"/>
    </location>
</feature>
<protein>
    <submittedName>
        <fullName evidence="8">Catechol 1,2-dioxygenase</fullName>
        <ecNumber evidence="8">1.13.11.1</ecNumber>
    </submittedName>
</protein>
<organism evidence="8 9">
    <name type="scientific">Sphingobium subterraneum</name>
    <dbReference type="NCBI Taxonomy" id="627688"/>
    <lineage>
        <taxon>Bacteria</taxon>
        <taxon>Pseudomonadati</taxon>
        <taxon>Pseudomonadota</taxon>
        <taxon>Alphaproteobacteria</taxon>
        <taxon>Sphingomonadales</taxon>
        <taxon>Sphingomonadaceae</taxon>
        <taxon>Sphingobium</taxon>
    </lineage>
</organism>
<evidence type="ECO:0000256" key="6">
    <source>
        <dbReference type="ARBA" id="ARBA00023004"/>
    </source>
</evidence>
<evidence type="ECO:0000256" key="5">
    <source>
        <dbReference type="ARBA" id="ARBA00023002"/>
    </source>
</evidence>
<keyword evidence="5 8" id="KW-0560">Oxidoreductase</keyword>
<dbReference type="Pfam" id="PF04444">
    <property type="entry name" value="Dioxygenase_N"/>
    <property type="match status" value="1"/>
</dbReference>
<dbReference type="InterPro" id="IPR015889">
    <property type="entry name" value="Intradiol_dOase_core"/>
</dbReference>
<accession>A0A841IWR7</accession>
<sequence length="297" mass="33006">MNDTLEAEPAVYFTEENSEEAVIARMRSDCDPRLRTVMSAAIRHLHAFVKEIEPTDAEWGATIEFLTRTGQISTDWRQEYILLSDILGVSMLVDAINNRKPSGATETTVLGPFHVADVPRLELGANLCLDGKGEPIFIEGRITSANGTPIAGALIDVWQCNDEGFYDVQQADVQPPMNLRGMFETDEDGNFWFRSVKPRYYPIPTDGPVGKLLQAMGRHPYRPAHVHFIVSAPGYRSVTTHLFVPDCPYLGSDAVFGVKESLIAQINMTEPSARSLAAGLDSAHWHLKYDFVLVPQE</sequence>
<dbReference type="Proteomes" id="UP000552700">
    <property type="component" value="Unassembled WGS sequence"/>
</dbReference>